<evidence type="ECO:0000256" key="6">
    <source>
        <dbReference type="ARBA" id="ARBA00023136"/>
    </source>
</evidence>
<feature type="transmembrane region" description="Helical" evidence="8">
    <location>
        <begin position="156"/>
        <end position="180"/>
    </location>
</feature>
<gene>
    <name evidence="10" type="ORF">BVE86_08405</name>
</gene>
<feature type="transmembrane region" description="Helical" evidence="8">
    <location>
        <begin position="18"/>
        <end position="40"/>
    </location>
</feature>
<dbReference type="Pfam" id="PF02080">
    <property type="entry name" value="TrkA_C"/>
    <property type="match status" value="1"/>
</dbReference>
<feature type="domain" description="RCK C-terminal" evidence="9">
    <location>
        <begin position="431"/>
        <end position="510"/>
    </location>
</feature>
<proteinExistence type="predicted"/>
<reference evidence="10 11" key="1">
    <citation type="submission" date="2016-12" db="EMBL/GenBank/DDBJ databases">
        <authorList>
            <person name="Gulvik C.A."/>
        </authorList>
    </citation>
    <scope>NUCLEOTIDE SEQUENCE [LARGE SCALE GENOMIC DNA]</scope>
    <source>
        <strain evidence="10 11">12-5291</strain>
    </source>
</reference>
<feature type="transmembrane region" description="Helical" evidence="8">
    <location>
        <begin position="108"/>
        <end position="126"/>
    </location>
</feature>
<feature type="transmembrane region" description="Helical" evidence="8">
    <location>
        <begin position="401"/>
        <end position="418"/>
    </location>
</feature>
<evidence type="ECO:0000256" key="8">
    <source>
        <dbReference type="SAM" id="Phobius"/>
    </source>
</evidence>
<dbReference type="CDD" id="cd01031">
    <property type="entry name" value="EriC"/>
    <property type="match status" value="1"/>
</dbReference>
<dbReference type="Gene3D" id="1.10.3080.10">
    <property type="entry name" value="Clc chloride channel"/>
    <property type="match status" value="1"/>
</dbReference>
<evidence type="ECO:0000256" key="3">
    <source>
        <dbReference type="ARBA" id="ARBA00022692"/>
    </source>
</evidence>
<evidence type="ECO:0000313" key="10">
    <source>
        <dbReference type="EMBL" id="ONK25965.1"/>
    </source>
</evidence>
<evidence type="ECO:0000313" key="11">
    <source>
        <dbReference type="Proteomes" id="UP000188600"/>
    </source>
</evidence>
<dbReference type="InterPro" id="IPR001807">
    <property type="entry name" value="ClC"/>
</dbReference>
<dbReference type="EMBL" id="MSPT01000019">
    <property type="protein sequence ID" value="ONK25965.1"/>
    <property type="molecule type" value="Genomic_DNA"/>
</dbReference>
<dbReference type="GO" id="GO:0006813">
    <property type="term" value="P:potassium ion transport"/>
    <property type="evidence" value="ECO:0007669"/>
    <property type="project" value="InterPro"/>
</dbReference>
<dbReference type="PANTHER" id="PTHR45711">
    <property type="entry name" value="CHLORIDE CHANNEL PROTEIN"/>
    <property type="match status" value="1"/>
</dbReference>
<feature type="transmembrane region" description="Helical" evidence="8">
    <location>
        <begin position="308"/>
        <end position="328"/>
    </location>
</feature>
<keyword evidence="7" id="KW-0868">Chloride</keyword>
<protein>
    <submittedName>
        <fullName evidence="10">ClC family H(+)/Cl(-) exchange transporter</fullName>
    </submittedName>
</protein>
<feature type="transmembrane region" description="Helical" evidence="8">
    <location>
        <begin position="60"/>
        <end position="79"/>
    </location>
</feature>
<evidence type="ECO:0000256" key="5">
    <source>
        <dbReference type="ARBA" id="ARBA00023065"/>
    </source>
</evidence>
<dbReference type="InterPro" id="IPR006037">
    <property type="entry name" value="RCK_C"/>
</dbReference>
<dbReference type="InterPro" id="IPR014743">
    <property type="entry name" value="Cl-channel_core"/>
</dbReference>
<dbReference type="InterPro" id="IPR036721">
    <property type="entry name" value="RCK_C_sf"/>
</dbReference>
<feature type="transmembrane region" description="Helical" evidence="8">
    <location>
        <begin position="270"/>
        <end position="288"/>
    </location>
</feature>
<dbReference type="GO" id="GO:0005247">
    <property type="term" value="F:voltage-gated chloride channel activity"/>
    <property type="evidence" value="ECO:0007669"/>
    <property type="project" value="TreeGrafter"/>
</dbReference>
<dbReference type="PRINTS" id="PR00762">
    <property type="entry name" value="CLCHANNEL"/>
</dbReference>
<feature type="transmembrane region" description="Helical" evidence="8">
    <location>
        <begin position="192"/>
        <end position="211"/>
    </location>
</feature>
<feature type="transmembrane region" description="Helical" evidence="8">
    <location>
        <begin position="335"/>
        <end position="354"/>
    </location>
</feature>
<dbReference type="GO" id="GO:0005886">
    <property type="term" value="C:plasma membrane"/>
    <property type="evidence" value="ECO:0007669"/>
    <property type="project" value="TreeGrafter"/>
</dbReference>
<evidence type="ECO:0000256" key="4">
    <source>
        <dbReference type="ARBA" id="ARBA00022989"/>
    </source>
</evidence>
<dbReference type="SUPFAM" id="SSF116726">
    <property type="entry name" value="TrkA C-terminal domain-like"/>
    <property type="match status" value="1"/>
</dbReference>
<evidence type="ECO:0000256" key="2">
    <source>
        <dbReference type="ARBA" id="ARBA00022448"/>
    </source>
</evidence>
<dbReference type="PROSITE" id="PS51202">
    <property type="entry name" value="RCK_C"/>
    <property type="match status" value="1"/>
</dbReference>
<accession>A0AB36JKE6</accession>
<comment type="subcellular location">
    <subcellularLocation>
        <location evidence="1">Membrane</location>
        <topology evidence="1">Multi-pass membrane protein</topology>
    </subcellularLocation>
</comment>
<organism evidence="10 11">
    <name type="scientific">Streptococcus azizii</name>
    <dbReference type="NCBI Taxonomy" id="1579424"/>
    <lineage>
        <taxon>Bacteria</taxon>
        <taxon>Bacillati</taxon>
        <taxon>Bacillota</taxon>
        <taxon>Bacilli</taxon>
        <taxon>Lactobacillales</taxon>
        <taxon>Streptococcaceae</taxon>
        <taxon>Streptococcus</taxon>
    </lineage>
</organism>
<evidence type="ECO:0000256" key="1">
    <source>
        <dbReference type="ARBA" id="ARBA00004141"/>
    </source>
</evidence>
<dbReference type="AlphaFoldDB" id="A0AB36JKE6"/>
<keyword evidence="6 8" id="KW-0472">Membrane</keyword>
<sequence>MENHQREFRFSASSIMSFVWRGIVVGIVSGAVVSLFRLAIEILFEEVITVYYQAQTNPWLLFPITLISLVVVCFISLLVKSEPDIKGSGIPHIEGELKGLLRTDWWGVLWKKFLAGIVAISMGFMLGREGPSIQLGAMSAKGVAKYVKASRMETRAFIASGAAAGLSAAFNAPIAGLLFVVEEIYHHFSRMVWVTALVASLVANFISLNIFGLTPVLSMNQNLPFLALQDYWIFILLGIFLGVMGFGYEKVILNLHHFYHIIGKKCHIPPYAYGIIGLLLVIPIGYFYPQLLGGGHRLIISLAQNHLPLATIVFYFCIRFVGSMISYGSGLPGGIFLPMLTLGALLGMAFGLILEQFHLISGDALPLFIVLGMAGYFGAISKAPLTAMILVTEMVGDLKQLMTIGIVTLVAYIVMDLLKGEPIYEAMLAKMTISHMTDIVEPTLMEMVVSDKIAGKKVRELSLSKNILITTQIHHSKSELVDGDTILHAGATIFVVVNEREMGRVKALLM</sequence>
<feature type="transmembrane region" description="Helical" evidence="8">
    <location>
        <begin position="231"/>
        <end position="249"/>
    </location>
</feature>
<comment type="caution">
    <text evidence="10">The sequence shown here is derived from an EMBL/GenBank/DDBJ whole genome shotgun (WGS) entry which is preliminary data.</text>
</comment>
<dbReference type="RefSeq" id="WP_077022233.1">
    <property type="nucleotide sequence ID" value="NZ_MSPS01000020.1"/>
</dbReference>
<evidence type="ECO:0000259" key="9">
    <source>
        <dbReference type="PROSITE" id="PS51202"/>
    </source>
</evidence>
<dbReference type="PANTHER" id="PTHR45711:SF6">
    <property type="entry name" value="CHLORIDE CHANNEL PROTEIN"/>
    <property type="match status" value="1"/>
</dbReference>
<dbReference type="Gene3D" id="3.30.70.1450">
    <property type="entry name" value="Regulator of K+ conductance, C-terminal domain"/>
    <property type="match status" value="1"/>
</dbReference>
<evidence type="ECO:0000256" key="7">
    <source>
        <dbReference type="ARBA" id="ARBA00023214"/>
    </source>
</evidence>
<dbReference type="Proteomes" id="UP000188600">
    <property type="component" value="Unassembled WGS sequence"/>
</dbReference>
<name>A0AB36JKE6_9STRE</name>
<dbReference type="SUPFAM" id="SSF81340">
    <property type="entry name" value="Clc chloride channel"/>
    <property type="match status" value="1"/>
</dbReference>
<keyword evidence="4 8" id="KW-1133">Transmembrane helix</keyword>
<keyword evidence="3 8" id="KW-0812">Transmembrane</keyword>
<feature type="transmembrane region" description="Helical" evidence="8">
    <location>
        <begin position="360"/>
        <end position="380"/>
    </location>
</feature>
<dbReference type="GO" id="GO:0008324">
    <property type="term" value="F:monoatomic cation transmembrane transporter activity"/>
    <property type="evidence" value="ECO:0007669"/>
    <property type="project" value="InterPro"/>
</dbReference>
<dbReference type="Pfam" id="PF00654">
    <property type="entry name" value="Voltage_CLC"/>
    <property type="match status" value="1"/>
</dbReference>
<keyword evidence="5" id="KW-0406">Ion transport</keyword>
<keyword evidence="2" id="KW-0813">Transport</keyword>